<protein>
    <submittedName>
        <fullName evidence="2">Hypothetical conserved protein</fullName>
    </submittedName>
</protein>
<feature type="domain" description="NurA" evidence="1">
    <location>
        <begin position="69"/>
        <end position="386"/>
    </location>
</feature>
<dbReference type="AlphaFoldDB" id="H5SFH8"/>
<sequence>MLSSDVRRLFLEELKTLGERAQRATSHRDEARRLFSHLQLDGPIQALTSLERSSEPILQIAHHHDPAFEVIYGVDGGSTRPMHFEDGTTLCANQAVFLSDPPRRHRGFPLETWRTLALVSHSFQNVGEARVTYTQNEHVHHWRIHLTKDFLEREVEHIVKGLADVTSEPTHAKNMLDIVDIREGLLIVDGALYPIGLYYYLLGDLKGEWGYRWGVRLSDREDIVALLAAPIRLVEACVARKLPIVAINKTPETSWLLRFCLGSPERRWASDRQFMTAVLSDTPKDSLGYTNWFIQEAYPSWEERGSVIDLPKAVSDFALILEPSLYHVAFFYVYDPRVRSVLKIEAPRAVFQFCDPERLRRQILAEIARGKGVPNVIRKADSRARITQEEREALIRVCGLDPDYYYNLSRGESL</sequence>
<dbReference type="Pfam" id="PF09376">
    <property type="entry name" value="NurA"/>
    <property type="match status" value="1"/>
</dbReference>
<dbReference type="EMBL" id="AP011703">
    <property type="protein sequence ID" value="BAL54914.1"/>
    <property type="molecule type" value="Genomic_DNA"/>
</dbReference>
<dbReference type="SMART" id="SM00933">
    <property type="entry name" value="NurA"/>
    <property type="match status" value="1"/>
</dbReference>
<accession>H5SFH8</accession>
<dbReference type="InterPro" id="IPR018977">
    <property type="entry name" value="NurA_domain"/>
</dbReference>
<proteinExistence type="predicted"/>
<evidence type="ECO:0000259" key="1">
    <source>
        <dbReference type="SMART" id="SM00933"/>
    </source>
</evidence>
<organism evidence="2">
    <name type="scientific">uncultured Acetothermia bacterium</name>
    <dbReference type="NCBI Taxonomy" id="236499"/>
    <lineage>
        <taxon>Bacteria</taxon>
        <taxon>Candidatus Bipolaricaulota</taxon>
        <taxon>environmental samples</taxon>
    </lineage>
</organism>
<gene>
    <name evidence="2" type="ORF">HGMM_F21E10C20</name>
</gene>
<name>H5SFH8_9BACT</name>
<reference evidence="2" key="1">
    <citation type="journal article" date="2005" name="Environ. Microbiol.">
        <title>Genetic and functional properties of uncultivated thermophilic crenarchaeotes from a subsurface gold mine as revealed by analysis of genome fragments.</title>
        <authorList>
            <person name="Nunoura T."/>
            <person name="Hirayama H."/>
            <person name="Takami H."/>
            <person name="Oida H."/>
            <person name="Nishi S."/>
            <person name="Shimamura S."/>
            <person name="Suzuki Y."/>
            <person name="Inagaki F."/>
            <person name="Takai K."/>
            <person name="Nealson K.H."/>
            <person name="Horikoshi K."/>
        </authorList>
    </citation>
    <scope>NUCLEOTIDE SEQUENCE</scope>
</reference>
<evidence type="ECO:0000313" key="2">
    <source>
        <dbReference type="EMBL" id="BAL54914.1"/>
    </source>
</evidence>
<reference evidence="2" key="2">
    <citation type="journal article" date="2012" name="PLoS ONE">
        <title>A Deeply Branching Thermophilic Bacterium with an Ancient Acetyl-CoA Pathway Dominates a Subsurface Ecosystem.</title>
        <authorList>
            <person name="Takami H."/>
            <person name="Noguchi H."/>
            <person name="Takaki Y."/>
            <person name="Uchiyama I."/>
            <person name="Toyoda A."/>
            <person name="Nishi S."/>
            <person name="Chee G.-J."/>
            <person name="Arai W."/>
            <person name="Nunoura T."/>
            <person name="Itoh T."/>
            <person name="Hattori M."/>
            <person name="Takai K."/>
        </authorList>
    </citation>
    <scope>NUCLEOTIDE SEQUENCE</scope>
</reference>